<evidence type="ECO:0000313" key="2">
    <source>
        <dbReference type="Proteomes" id="UP001164929"/>
    </source>
</evidence>
<comment type="caution">
    <text evidence="1">The sequence shown here is derived from an EMBL/GenBank/DDBJ whole genome shotgun (WGS) entry which is preliminary data.</text>
</comment>
<keyword evidence="2" id="KW-1185">Reference proteome</keyword>
<dbReference type="EMBL" id="JAQIZT010000001">
    <property type="protein sequence ID" value="KAJ7012690.1"/>
    <property type="molecule type" value="Genomic_DNA"/>
</dbReference>
<protein>
    <submittedName>
        <fullName evidence="1">Uncharacterized protein</fullName>
    </submittedName>
</protein>
<dbReference type="AlphaFoldDB" id="A0AAD6RPH1"/>
<reference evidence="1 2" key="1">
    <citation type="journal article" date="2023" name="Mol. Ecol. Resour.">
        <title>Chromosome-level genome assembly of a triploid poplar Populus alba 'Berolinensis'.</title>
        <authorList>
            <person name="Chen S."/>
            <person name="Yu Y."/>
            <person name="Wang X."/>
            <person name="Wang S."/>
            <person name="Zhang T."/>
            <person name="Zhou Y."/>
            <person name="He R."/>
            <person name="Meng N."/>
            <person name="Wang Y."/>
            <person name="Liu W."/>
            <person name="Liu Z."/>
            <person name="Liu J."/>
            <person name="Guo Q."/>
            <person name="Huang H."/>
            <person name="Sederoff R.R."/>
            <person name="Wang G."/>
            <person name="Qu G."/>
            <person name="Chen S."/>
        </authorList>
    </citation>
    <scope>NUCLEOTIDE SEQUENCE [LARGE SCALE GENOMIC DNA]</scope>
    <source>
        <strain evidence="1">SC-2020</strain>
    </source>
</reference>
<proteinExistence type="predicted"/>
<organism evidence="1 2">
    <name type="scientific">Populus alba x Populus x berolinensis</name>
    <dbReference type="NCBI Taxonomy" id="444605"/>
    <lineage>
        <taxon>Eukaryota</taxon>
        <taxon>Viridiplantae</taxon>
        <taxon>Streptophyta</taxon>
        <taxon>Embryophyta</taxon>
        <taxon>Tracheophyta</taxon>
        <taxon>Spermatophyta</taxon>
        <taxon>Magnoliopsida</taxon>
        <taxon>eudicotyledons</taxon>
        <taxon>Gunneridae</taxon>
        <taxon>Pentapetalae</taxon>
        <taxon>rosids</taxon>
        <taxon>fabids</taxon>
        <taxon>Malpighiales</taxon>
        <taxon>Salicaceae</taxon>
        <taxon>Saliceae</taxon>
        <taxon>Populus</taxon>
    </lineage>
</organism>
<gene>
    <name evidence="1" type="ORF">NC653_002668</name>
</gene>
<evidence type="ECO:0000313" key="1">
    <source>
        <dbReference type="EMBL" id="KAJ7012690.1"/>
    </source>
</evidence>
<name>A0AAD6RPH1_9ROSI</name>
<accession>A0AAD6RPH1</accession>
<dbReference type="Proteomes" id="UP001164929">
    <property type="component" value="Chromosome 1"/>
</dbReference>
<sequence>MVIPPSFSLYLIQSPLKLMVKYKRVGHVLAAGRIVLPVHRRRRSRRTLLPSWQIMTPSKSKSKIPVFVLRNA</sequence>